<dbReference type="RefSeq" id="WP_154755270.1">
    <property type="nucleotide sequence ID" value="NZ_WMBA01000003.1"/>
</dbReference>
<dbReference type="PANTHER" id="PTHR34296">
    <property type="entry name" value="TRANSCRIPTIONAL ACTIVATOR PROTEIN MED"/>
    <property type="match status" value="1"/>
</dbReference>
<dbReference type="CDD" id="cd06354">
    <property type="entry name" value="PBP1_PrnA-like"/>
    <property type="match status" value="1"/>
</dbReference>
<comment type="caution">
    <text evidence="9">The sequence shown here is derived from an EMBL/GenBank/DDBJ whole genome shotgun (WGS) entry which is preliminary data.</text>
</comment>
<evidence type="ECO:0000256" key="7">
    <source>
        <dbReference type="SAM" id="SignalP"/>
    </source>
</evidence>
<dbReference type="GO" id="GO:0005886">
    <property type="term" value="C:plasma membrane"/>
    <property type="evidence" value="ECO:0007669"/>
    <property type="project" value="UniProtKB-SubCell"/>
</dbReference>
<reference evidence="9 10" key="1">
    <citation type="submission" date="2019-11" db="EMBL/GenBank/DDBJ databases">
        <title>Draft genome of Amycolatopsis RM579.</title>
        <authorList>
            <person name="Duangmal K."/>
            <person name="Mingma R."/>
        </authorList>
    </citation>
    <scope>NUCLEOTIDE SEQUENCE [LARGE SCALE GENOMIC DNA]</scope>
    <source>
        <strain evidence="9 10">RM579</strain>
    </source>
</reference>
<dbReference type="InterPro" id="IPR028082">
    <property type="entry name" value="Peripla_BP_I"/>
</dbReference>
<evidence type="ECO:0000256" key="1">
    <source>
        <dbReference type="ARBA" id="ARBA00004193"/>
    </source>
</evidence>
<keyword evidence="10" id="KW-1185">Reference proteome</keyword>
<keyword evidence="3" id="KW-1003">Cell membrane</keyword>
<evidence type="ECO:0000256" key="2">
    <source>
        <dbReference type="ARBA" id="ARBA00008610"/>
    </source>
</evidence>
<dbReference type="PANTHER" id="PTHR34296:SF2">
    <property type="entry name" value="ABC TRANSPORTER GUANOSINE-BINDING PROTEIN NUPN"/>
    <property type="match status" value="1"/>
</dbReference>
<evidence type="ECO:0000256" key="3">
    <source>
        <dbReference type="ARBA" id="ARBA00022475"/>
    </source>
</evidence>
<organism evidence="9 10">
    <name type="scientific">Amycolatopsis pithecellobii</name>
    <dbReference type="NCBI Taxonomy" id="664692"/>
    <lineage>
        <taxon>Bacteria</taxon>
        <taxon>Bacillati</taxon>
        <taxon>Actinomycetota</taxon>
        <taxon>Actinomycetes</taxon>
        <taxon>Pseudonocardiales</taxon>
        <taxon>Pseudonocardiaceae</taxon>
        <taxon>Amycolatopsis</taxon>
    </lineage>
</organism>
<sequence>MSASRRAKSVCALAVVAVATACGAPPSGGAAKAGDGPTGCLVADTAGINDGGFNALAWGGMKKAEKDLGAKVRFLQARSSDDYATNINAFVKQGCDLIVTVGFRMADATKAASAQYPDAKFVIVDNAYDPALPNVRGTTFATDQGAFLAGYAAASASHTGKVGTFGGVKISPVESYMDGFARGAAYYGKQTGKDIQLLGWSIDRRDGTFIGDFNDQEKAKQITRALMQQGADVIYPVASGAAVGGYSAIKDNGNGVLGIKGDIDGCTALPDYCGIFLTSALKNVDAAVFEAMTEVRDKTFKGSTYVGTLKNDGTGIGPFGQNEGRVPPQAREDLKKIADQLKTGELKTGSPFTVAN</sequence>
<evidence type="ECO:0000256" key="6">
    <source>
        <dbReference type="ARBA" id="ARBA00023288"/>
    </source>
</evidence>
<comment type="subcellular location">
    <subcellularLocation>
        <location evidence="1">Cell membrane</location>
        <topology evidence="1">Lipid-anchor</topology>
    </subcellularLocation>
</comment>
<evidence type="ECO:0000259" key="8">
    <source>
        <dbReference type="Pfam" id="PF02608"/>
    </source>
</evidence>
<feature type="signal peptide" evidence="7">
    <location>
        <begin position="1"/>
        <end position="23"/>
    </location>
</feature>
<dbReference type="SUPFAM" id="SSF53822">
    <property type="entry name" value="Periplasmic binding protein-like I"/>
    <property type="match status" value="1"/>
</dbReference>
<dbReference type="Proteomes" id="UP000440096">
    <property type="component" value="Unassembled WGS sequence"/>
</dbReference>
<feature type="chain" id="PRO_5039048181" evidence="7">
    <location>
        <begin position="24"/>
        <end position="356"/>
    </location>
</feature>
<keyword evidence="5" id="KW-0472">Membrane</keyword>
<dbReference type="EMBL" id="WMBA01000003">
    <property type="protein sequence ID" value="MTD53020.1"/>
    <property type="molecule type" value="Genomic_DNA"/>
</dbReference>
<proteinExistence type="inferred from homology"/>
<evidence type="ECO:0000256" key="5">
    <source>
        <dbReference type="ARBA" id="ARBA00023136"/>
    </source>
</evidence>
<dbReference type="PROSITE" id="PS51257">
    <property type="entry name" value="PROKAR_LIPOPROTEIN"/>
    <property type="match status" value="1"/>
</dbReference>
<dbReference type="Gene3D" id="3.40.50.2300">
    <property type="match status" value="2"/>
</dbReference>
<dbReference type="Pfam" id="PF02608">
    <property type="entry name" value="Bmp"/>
    <property type="match status" value="1"/>
</dbReference>
<dbReference type="InterPro" id="IPR003760">
    <property type="entry name" value="PnrA-like"/>
</dbReference>
<evidence type="ECO:0000256" key="4">
    <source>
        <dbReference type="ARBA" id="ARBA00022729"/>
    </source>
</evidence>
<keyword evidence="6" id="KW-0449">Lipoprotein</keyword>
<name>A0A6N7Z0C9_9PSEU</name>
<dbReference type="InterPro" id="IPR050957">
    <property type="entry name" value="BMP_lipoprotein"/>
</dbReference>
<feature type="domain" description="ABC transporter substrate-binding protein PnrA-like" evidence="8">
    <location>
        <begin position="42"/>
        <end position="340"/>
    </location>
</feature>
<protein>
    <submittedName>
        <fullName evidence="9">BMP family ABC transporter substrate-binding protein</fullName>
    </submittedName>
</protein>
<evidence type="ECO:0000313" key="9">
    <source>
        <dbReference type="EMBL" id="MTD53020.1"/>
    </source>
</evidence>
<accession>A0A6N7Z0C9</accession>
<dbReference type="AlphaFoldDB" id="A0A6N7Z0C9"/>
<keyword evidence="4 7" id="KW-0732">Signal</keyword>
<dbReference type="OrthoDB" id="9784230at2"/>
<comment type="similarity">
    <text evidence="2">Belongs to the BMP lipoprotein family.</text>
</comment>
<gene>
    <name evidence="9" type="ORF">GKO32_03370</name>
</gene>
<evidence type="ECO:0000313" key="10">
    <source>
        <dbReference type="Proteomes" id="UP000440096"/>
    </source>
</evidence>